<gene>
    <name evidence="2" type="ORF">B0I35DRAFT_484914</name>
</gene>
<dbReference type="Proteomes" id="UP000813444">
    <property type="component" value="Unassembled WGS sequence"/>
</dbReference>
<organism evidence="2 3">
    <name type="scientific">Stachybotrys elegans</name>
    <dbReference type="NCBI Taxonomy" id="80388"/>
    <lineage>
        <taxon>Eukaryota</taxon>
        <taxon>Fungi</taxon>
        <taxon>Dikarya</taxon>
        <taxon>Ascomycota</taxon>
        <taxon>Pezizomycotina</taxon>
        <taxon>Sordariomycetes</taxon>
        <taxon>Hypocreomycetidae</taxon>
        <taxon>Hypocreales</taxon>
        <taxon>Stachybotryaceae</taxon>
        <taxon>Stachybotrys</taxon>
    </lineage>
</organism>
<dbReference type="InterPro" id="IPR000073">
    <property type="entry name" value="AB_hydrolase_1"/>
</dbReference>
<keyword evidence="3" id="KW-1185">Reference proteome</keyword>
<dbReference type="InterPro" id="IPR029058">
    <property type="entry name" value="AB_hydrolase_fold"/>
</dbReference>
<evidence type="ECO:0000313" key="3">
    <source>
        <dbReference type="Proteomes" id="UP000813444"/>
    </source>
</evidence>
<dbReference type="AlphaFoldDB" id="A0A8K0SE57"/>
<evidence type="ECO:0000259" key="1">
    <source>
        <dbReference type="Pfam" id="PF00561"/>
    </source>
</evidence>
<dbReference type="Pfam" id="PF00561">
    <property type="entry name" value="Abhydrolase_1"/>
    <property type="match status" value="1"/>
</dbReference>
<keyword evidence="2" id="KW-0378">Hydrolase</keyword>
<dbReference type="PANTHER" id="PTHR43798">
    <property type="entry name" value="MONOACYLGLYCEROL LIPASE"/>
    <property type="match status" value="1"/>
</dbReference>
<comment type="caution">
    <text evidence="2">The sequence shown here is derived from an EMBL/GenBank/DDBJ whole genome shotgun (WGS) entry which is preliminary data.</text>
</comment>
<reference evidence="2" key="1">
    <citation type="journal article" date="2021" name="Nat. Commun.">
        <title>Genetic determinants of endophytism in the Arabidopsis root mycobiome.</title>
        <authorList>
            <person name="Mesny F."/>
            <person name="Miyauchi S."/>
            <person name="Thiergart T."/>
            <person name="Pickel B."/>
            <person name="Atanasova L."/>
            <person name="Karlsson M."/>
            <person name="Huettel B."/>
            <person name="Barry K.W."/>
            <person name="Haridas S."/>
            <person name="Chen C."/>
            <person name="Bauer D."/>
            <person name="Andreopoulos W."/>
            <person name="Pangilinan J."/>
            <person name="LaButti K."/>
            <person name="Riley R."/>
            <person name="Lipzen A."/>
            <person name="Clum A."/>
            <person name="Drula E."/>
            <person name="Henrissat B."/>
            <person name="Kohler A."/>
            <person name="Grigoriev I.V."/>
            <person name="Martin F.M."/>
            <person name="Hacquard S."/>
        </authorList>
    </citation>
    <scope>NUCLEOTIDE SEQUENCE</scope>
    <source>
        <strain evidence="2">MPI-CAGE-CH-0235</strain>
    </source>
</reference>
<name>A0A8K0SE57_9HYPO</name>
<proteinExistence type="predicted"/>
<dbReference type="InterPro" id="IPR050266">
    <property type="entry name" value="AB_hydrolase_sf"/>
</dbReference>
<dbReference type="PANTHER" id="PTHR43798:SF33">
    <property type="entry name" value="HYDROLASE, PUTATIVE (AFU_ORTHOLOGUE AFUA_2G14860)-RELATED"/>
    <property type="match status" value="1"/>
</dbReference>
<dbReference type="GO" id="GO:0016787">
    <property type="term" value="F:hydrolase activity"/>
    <property type="evidence" value="ECO:0007669"/>
    <property type="project" value="UniProtKB-KW"/>
</dbReference>
<protein>
    <submittedName>
        <fullName evidence="2">Alpha/Beta hydrolase protein</fullName>
    </submittedName>
</protein>
<feature type="domain" description="AB hydrolase-1" evidence="1">
    <location>
        <begin position="35"/>
        <end position="149"/>
    </location>
</feature>
<sequence length="282" mass="31690">MDPVLHIKKSYADTPYGQVHYRYILPVSSEPQKTPIVMLHKSASSSASYEAIMHHLAAQGYNCYALDMPGFGASFDPPEEAIAEILKRGTRWYVEVFVSALTSIGLLGKPAKVHLMGHHSGASLAPELAATHPDAVETVTLIGTAVMSENERAEMKKKYFEPFNKPVPDGSHLLKTWDYLRSMGVGDDIDMFQREAVDHIRAWKGRNQIYGAVWEQDLGGYLDMVKCPIMFVCARDDVLWEYQEKAKERWTHAVYIECRGANFSPDLDSDTICKAWLAFTQA</sequence>
<dbReference type="SUPFAM" id="SSF53474">
    <property type="entry name" value="alpha/beta-Hydrolases"/>
    <property type="match status" value="1"/>
</dbReference>
<dbReference type="OrthoDB" id="408373at2759"/>
<accession>A0A8K0SE57</accession>
<dbReference type="EMBL" id="JAGPNK010000028">
    <property type="protein sequence ID" value="KAH7303851.1"/>
    <property type="molecule type" value="Genomic_DNA"/>
</dbReference>
<dbReference type="GO" id="GO:0016020">
    <property type="term" value="C:membrane"/>
    <property type="evidence" value="ECO:0007669"/>
    <property type="project" value="TreeGrafter"/>
</dbReference>
<dbReference type="Gene3D" id="3.40.50.1820">
    <property type="entry name" value="alpha/beta hydrolase"/>
    <property type="match status" value="1"/>
</dbReference>
<evidence type="ECO:0000313" key="2">
    <source>
        <dbReference type="EMBL" id="KAH7303851.1"/>
    </source>
</evidence>